<sequence>MSLIFWFFWLQVCTALSLLVASILLPIWLLC</sequence>
<evidence type="ECO:0000256" key="1">
    <source>
        <dbReference type="SAM" id="Phobius"/>
    </source>
</evidence>
<organism evidence="2">
    <name type="scientific">virus sp. ctLl75</name>
    <dbReference type="NCBI Taxonomy" id="2828249"/>
    <lineage>
        <taxon>Viruses</taxon>
    </lineage>
</organism>
<feature type="transmembrane region" description="Helical" evidence="1">
    <location>
        <begin position="6"/>
        <end position="30"/>
    </location>
</feature>
<keyword evidence="1" id="KW-0812">Transmembrane</keyword>
<keyword evidence="1" id="KW-0472">Membrane</keyword>
<proteinExistence type="predicted"/>
<accession>A0A8S5RB95</accession>
<name>A0A8S5RB95_9VIRU</name>
<protein>
    <submittedName>
        <fullName evidence="2">Uncharacterized protein</fullName>
    </submittedName>
</protein>
<keyword evidence="1" id="KW-1133">Transmembrane helix</keyword>
<evidence type="ECO:0000313" key="2">
    <source>
        <dbReference type="EMBL" id="DAE28426.1"/>
    </source>
</evidence>
<reference evidence="2" key="1">
    <citation type="journal article" date="2021" name="Proc. Natl. Acad. Sci. U.S.A.">
        <title>A Catalog of Tens of Thousands of Viruses from Human Metagenomes Reveals Hidden Associations with Chronic Diseases.</title>
        <authorList>
            <person name="Tisza M.J."/>
            <person name="Buck C.B."/>
        </authorList>
    </citation>
    <scope>NUCLEOTIDE SEQUENCE</scope>
    <source>
        <strain evidence="2">CtLl75</strain>
    </source>
</reference>
<dbReference type="EMBL" id="BK059085">
    <property type="protein sequence ID" value="DAE28426.1"/>
    <property type="molecule type" value="Genomic_DNA"/>
</dbReference>